<dbReference type="InterPro" id="IPR002797">
    <property type="entry name" value="Polysacc_synth"/>
</dbReference>
<feature type="transmembrane region" description="Helical" evidence="6">
    <location>
        <begin position="302"/>
        <end position="322"/>
    </location>
</feature>
<feature type="transmembrane region" description="Helical" evidence="6">
    <location>
        <begin position="265"/>
        <end position="290"/>
    </location>
</feature>
<evidence type="ECO:0000256" key="6">
    <source>
        <dbReference type="SAM" id="Phobius"/>
    </source>
</evidence>
<evidence type="ECO:0008006" key="9">
    <source>
        <dbReference type="Google" id="ProtNLM"/>
    </source>
</evidence>
<dbReference type="RefSeq" id="WP_263594479.1">
    <property type="nucleotide sequence ID" value="NZ_CP107020.1"/>
</dbReference>
<feature type="transmembrane region" description="Helical" evidence="6">
    <location>
        <begin position="25"/>
        <end position="48"/>
    </location>
</feature>
<feature type="transmembrane region" description="Helical" evidence="6">
    <location>
        <begin position="94"/>
        <end position="111"/>
    </location>
</feature>
<feature type="transmembrane region" description="Helical" evidence="6">
    <location>
        <begin position="146"/>
        <end position="164"/>
    </location>
</feature>
<feature type="transmembrane region" description="Helical" evidence="6">
    <location>
        <begin position="329"/>
        <end position="350"/>
    </location>
</feature>
<keyword evidence="2" id="KW-1003">Cell membrane</keyword>
<feature type="transmembrane region" description="Helical" evidence="6">
    <location>
        <begin position="60"/>
        <end position="82"/>
    </location>
</feature>
<feature type="transmembrane region" description="Helical" evidence="6">
    <location>
        <begin position="411"/>
        <end position="428"/>
    </location>
</feature>
<dbReference type="EMBL" id="CP107020">
    <property type="protein sequence ID" value="UYG17270.1"/>
    <property type="molecule type" value="Genomic_DNA"/>
</dbReference>
<sequence>MSIVLLPLYSRLLSADSFGRANVALSIAAVLGSVVFVEIWTAVLRATIARHRDRAQSESTFVTSAAFCVLALPILGVTVFLSDYFLKTGLAKPTFVYGAMFAFCSLWQNYVRGLGDALYFVISGVLASLTQLAIAVAAVLGDFRDPAIMLLSPTGGYIIGWVFLEAKFRLLRNFGRLIVPRELREILSFATPLALSAAAYWALSQFSTVYVALVGGYAQSGLVSAATRYTSLLVFASAIFTAAWQESAYERSGREGREVYFENALLKYVRVSGLLGGLFLLATPLLYRVMLGSALADGAQLAPMYACAALVAGIGTFLAQIYAAEGRTLWTFLSTLFGGATSVVVLLTAYPVLGLFAAPLSLLLGQLITAALRMLFLRRVILVGFPLRDFVGVSLWVAVCAGLASARLEPLWFALLVVLGICASLLIFRRECVSTCAMFRGRRSGAGR</sequence>
<accession>A0ABY6G243</accession>
<evidence type="ECO:0000256" key="1">
    <source>
        <dbReference type="ARBA" id="ARBA00004651"/>
    </source>
</evidence>
<feature type="transmembrane region" description="Helical" evidence="6">
    <location>
        <begin position="223"/>
        <end position="244"/>
    </location>
</feature>
<keyword evidence="8" id="KW-1185">Reference proteome</keyword>
<keyword evidence="4 6" id="KW-1133">Transmembrane helix</keyword>
<name>A0ABY6G243_9MICO</name>
<dbReference type="PANTHER" id="PTHR30250:SF11">
    <property type="entry name" value="O-ANTIGEN TRANSPORTER-RELATED"/>
    <property type="match status" value="1"/>
</dbReference>
<evidence type="ECO:0000256" key="3">
    <source>
        <dbReference type="ARBA" id="ARBA00022692"/>
    </source>
</evidence>
<feature type="transmembrane region" description="Helical" evidence="6">
    <location>
        <begin position="356"/>
        <end position="375"/>
    </location>
</feature>
<evidence type="ECO:0000313" key="7">
    <source>
        <dbReference type="EMBL" id="UYG17270.1"/>
    </source>
</evidence>
<protein>
    <recommendedName>
        <fullName evidence="9">Polysaccharide biosynthesis protein</fullName>
    </recommendedName>
</protein>
<gene>
    <name evidence="7" type="ORF">BRM3_02205</name>
</gene>
<dbReference type="Pfam" id="PF01943">
    <property type="entry name" value="Polysacc_synt"/>
    <property type="match status" value="1"/>
</dbReference>
<dbReference type="Proteomes" id="UP001164305">
    <property type="component" value="Chromosome"/>
</dbReference>
<feature type="transmembrane region" description="Helical" evidence="6">
    <location>
        <begin position="185"/>
        <end position="203"/>
    </location>
</feature>
<evidence type="ECO:0000256" key="5">
    <source>
        <dbReference type="ARBA" id="ARBA00023136"/>
    </source>
</evidence>
<evidence type="ECO:0000256" key="4">
    <source>
        <dbReference type="ARBA" id="ARBA00022989"/>
    </source>
</evidence>
<dbReference type="InterPro" id="IPR050833">
    <property type="entry name" value="Poly_Biosynth_Transport"/>
</dbReference>
<keyword evidence="5 6" id="KW-0472">Membrane</keyword>
<proteinExistence type="predicted"/>
<feature type="transmembrane region" description="Helical" evidence="6">
    <location>
        <begin position="118"/>
        <end position="140"/>
    </location>
</feature>
<organism evidence="7 8">
    <name type="scientific">Brachybacterium huguangmaarense</name>
    <dbReference type="NCBI Taxonomy" id="1652028"/>
    <lineage>
        <taxon>Bacteria</taxon>
        <taxon>Bacillati</taxon>
        <taxon>Actinomycetota</taxon>
        <taxon>Actinomycetes</taxon>
        <taxon>Micrococcales</taxon>
        <taxon>Dermabacteraceae</taxon>
        <taxon>Brachybacterium</taxon>
    </lineage>
</organism>
<dbReference type="PANTHER" id="PTHR30250">
    <property type="entry name" value="PST FAMILY PREDICTED COLANIC ACID TRANSPORTER"/>
    <property type="match status" value="1"/>
</dbReference>
<evidence type="ECO:0000256" key="2">
    <source>
        <dbReference type="ARBA" id="ARBA00022475"/>
    </source>
</evidence>
<feature type="transmembrane region" description="Helical" evidence="6">
    <location>
        <begin position="387"/>
        <end position="405"/>
    </location>
</feature>
<keyword evidence="3 6" id="KW-0812">Transmembrane</keyword>
<evidence type="ECO:0000313" key="8">
    <source>
        <dbReference type="Proteomes" id="UP001164305"/>
    </source>
</evidence>
<reference evidence="7" key="1">
    <citation type="submission" date="2022-10" db="EMBL/GenBank/DDBJ databases">
        <title>Whole-Genome Sequencing of Brachybacterium huguangmaarense BRM-3, Isolated from Betula schmidtii.</title>
        <authorList>
            <person name="Haam D."/>
        </authorList>
    </citation>
    <scope>NUCLEOTIDE SEQUENCE</scope>
    <source>
        <strain evidence="7">BRM-3</strain>
    </source>
</reference>
<comment type="subcellular location">
    <subcellularLocation>
        <location evidence="1">Cell membrane</location>
        <topology evidence="1">Multi-pass membrane protein</topology>
    </subcellularLocation>
</comment>